<dbReference type="EMBL" id="BGZK01001537">
    <property type="protein sequence ID" value="GBP81918.1"/>
    <property type="molecule type" value="Genomic_DNA"/>
</dbReference>
<comment type="caution">
    <text evidence="2">The sequence shown here is derived from an EMBL/GenBank/DDBJ whole genome shotgun (WGS) entry which is preliminary data.</text>
</comment>
<feature type="compositionally biased region" description="Low complexity" evidence="1">
    <location>
        <begin position="35"/>
        <end position="47"/>
    </location>
</feature>
<sequence length="123" mass="13010">MRRGGGARRAAGGSHATEFVTTNKQHWRRTRQRRAASTSPGAVTSSPAPAPAPAYPRAPTFSALGARGENALRSVPVSECPGSMWAKLMPLLVTVALGGGVLSVTTKELLECARYDEPKTHQD</sequence>
<keyword evidence="3" id="KW-1185">Reference proteome</keyword>
<dbReference type="Proteomes" id="UP000299102">
    <property type="component" value="Unassembled WGS sequence"/>
</dbReference>
<evidence type="ECO:0000256" key="1">
    <source>
        <dbReference type="SAM" id="MobiDB-lite"/>
    </source>
</evidence>
<feature type="compositionally biased region" description="Basic residues" evidence="1">
    <location>
        <begin position="25"/>
        <end position="34"/>
    </location>
</feature>
<gene>
    <name evidence="2" type="ORF">EVAR_65096_1</name>
</gene>
<protein>
    <submittedName>
        <fullName evidence="2">Uncharacterized protein</fullName>
    </submittedName>
</protein>
<evidence type="ECO:0000313" key="2">
    <source>
        <dbReference type="EMBL" id="GBP81918.1"/>
    </source>
</evidence>
<proteinExistence type="predicted"/>
<feature type="region of interest" description="Disordered" evidence="1">
    <location>
        <begin position="1"/>
        <end position="61"/>
    </location>
</feature>
<organism evidence="2 3">
    <name type="scientific">Eumeta variegata</name>
    <name type="common">Bagworm moth</name>
    <name type="synonym">Eumeta japonica</name>
    <dbReference type="NCBI Taxonomy" id="151549"/>
    <lineage>
        <taxon>Eukaryota</taxon>
        <taxon>Metazoa</taxon>
        <taxon>Ecdysozoa</taxon>
        <taxon>Arthropoda</taxon>
        <taxon>Hexapoda</taxon>
        <taxon>Insecta</taxon>
        <taxon>Pterygota</taxon>
        <taxon>Neoptera</taxon>
        <taxon>Endopterygota</taxon>
        <taxon>Lepidoptera</taxon>
        <taxon>Glossata</taxon>
        <taxon>Ditrysia</taxon>
        <taxon>Tineoidea</taxon>
        <taxon>Psychidae</taxon>
        <taxon>Oiketicinae</taxon>
        <taxon>Eumeta</taxon>
    </lineage>
</organism>
<accession>A0A4C1Z0P6</accession>
<dbReference type="AlphaFoldDB" id="A0A4C1Z0P6"/>
<reference evidence="2 3" key="1">
    <citation type="journal article" date="2019" name="Commun. Biol.">
        <title>The bagworm genome reveals a unique fibroin gene that provides high tensile strength.</title>
        <authorList>
            <person name="Kono N."/>
            <person name="Nakamura H."/>
            <person name="Ohtoshi R."/>
            <person name="Tomita M."/>
            <person name="Numata K."/>
            <person name="Arakawa K."/>
        </authorList>
    </citation>
    <scope>NUCLEOTIDE SEQUENCE [LARGE SCALE GENOMIC DNA]</scope>
</reference>
<evidence type="ECO:0000313" key="3">
    <source>
        <dbReference type="Proteomes" id="UP000299102"/>
    </source>
</evidence>
<name>A0A4C1Z0P6_EUMVA</name>